<evidence type="ECO:0000313" key="6">
    <source>
        <dbReference type="Proteomes" id="UP001152797"/>
    </source>
</evidence>
<name>A0A9P1FIS6_9DINO</name>
<dbReference type="GO" id="GO:0008168">
    <property type="term" value="F:methyltransferase activity"/>
    <property type="evidence" value="ECO:0007669"/>
    <property type="project" value="UniProtKB-KW"/>
</dbReference>
<dbReference type="Pfam" id="PF00145">
    <property type="entry name" value="DNA_methylase"/>
    <property type="match status" value="1"/>
</dbReference>
<gene>
    <name evidence="4" type="ORF">C1SCF055_LOCUS5810</name>
</gene>
<evidence type="ECO:0000256" key="2">
    <source>
        <dbReference type="ARBA" id="ARBA00022679"/>
    </source>
</evidence>
<feature type="region of interest" description="Disordered" evidence="3">
    <location>
        <begin position="320"/>
        <end position="355"/>
    </location>
</feature>
<dbReference type="OrthoDB" id="423221at2759"/>
<feature type="compositionally biased region" description="Basic and acidic residues" evidence="3">
    <location>
        <begin position="111"/>
        <end position="130"/>
    </location>
</feature>
<protein>
    <submittedName>
        <fullName evidence="4">Uncharacterized protein</fullName>
    </submittedName>
</protein>
<dbReference type="GO" id="GO:0032259">
    <property type="term" value="P:methylation"/>
    <property type="evidence" value="ECO:0007669"/>
    <property type="project" value="UniProtKB-KW"/>
</dbReference>
<reference evidence="5" key="2">
    <citation type="submission" date="2024-04" db="EMBL/GenBank/DDBJ databases">
        <authorList>
            <person name="Chen Y."/>
            <person name="Shah S."/>
            <person name="Dougan E. K."/>
            <person name="Thang M."/>
            <person name="Chan C."/>
        </authorList>
    </citation>
    <scope>NUCLEOTIDE SEQUENCE [LARGE SCALE GENOMIC DNA]</scope>
</reference>
<feature type="compositionally biased region" description="Basic and acidic residues" evidence="3">
    <location>
        <begin position="42"/>
        <end position="59"/>
    </location>
</feature>
<organism evidence="4">
    <name type="scientific">Cladocopium goreaui</name>
    <dbReference type="NCBI Taxonomy" id="2562237"/>
    <lineage>
        <taxon>Eukaryota</taxon>
        <taxon>Sar</taxon>
        <taxon>Alveolata</taxon>
        <taxon>Dinophyceae</taxon>
        <taxon>Suessiales</taxon>
        <taxon>Symbiodiniaceae</taxon>
        <taxon>Cladocopium</taxon>
    </lineage>
</organism>
<reference evidence="4" key="1">
    <citation type="submission" date="2022-10" db="EMBL/GenBank/DDBJ databases">
        <authorList>
            <person name="Chen Y."/>
            <person name="Dougan E. K."/>
            <person name="Chan C."/>
            <person name="Rhodes N."/>
            <person name="Thang M."/>
        </authorList>
    </citation>
    <scope>NUCLEOTIDE SEQUENCE</scope>
</reference>
<dbReference type="AlphaFoldDB" id="A0A9P1FIS6"/>
<evidence type="ECO:0000313" key="5">
    <source>
        <dbReference type="EMBL" id="CAL1131063.1"/>
    </source>
</evidence>
<keyword evidence="1" id="KW-0489">Methyltransferase</keyword>
<dbReference type="EMBL" id="CAMXCT030000359">
    <property type="protein sequence ID" value="CAL4765000.1"/>
    <property type="molecule type" value="Genomic_DNA"/>
</dbReference>
<keyword evidence="2" id="KW-0808">Transferase</keyword>
<dbReference type="InterPro" id="IPR029063">
    <property type="entry name" value="SAM-dependent_MTases_sf"/>
</dbReference>
<dbReference type="EMBL" id="CAMXCT010000359">
    <property type="protein sequence ID" value="CAI3977688.1"/>
    <property type="molecule type" value="Genomic_DNA"/>
</dbReference>
<dbReference type="SUPFAM" id="SSF53335">
    <property type="entry name" value="S-adenosyl-L-methionine-dependent methyltransferases"/>
    <property type="match status" value="1"/>
</dbReference>
<keyword evidence="6" id="KW-1185">Reference proteome</keyword>
<dbReference type="EMBL" id="CAMXCT020000359">
    <property type="protein sequence ID" value="CAL1131063.1"/>
    <property type="molecule type" value="Genomic_DNA"/>
</dbReference>
<accession>A0A9P1FIS6</accession>
<sequence length="802" mass="87509">MPPRKKVAAAEAPSVNTPKAKRARKEPQPEIAKTAVKAKAQSKQEKGAEPENVHLDESNKKKKTAKDALPVPTPEEMEKNKRFWTPFKSDASSGAAKATPSTNTAVVLPETKTENTDSDPEKRDMHKDDKATTVGDTVLGSFVALGLFADSAITIGRSDEEQGLMEELSRVLQLPSVAPTEDAIVAATLSTPVPEPSPDTVKPKEQPECDAGEAVASAGNVTLLRGAKVSLDNVVVVVSQTASSQAQLPHVIDTIMEKFDASESSVLLSQAKLHPRLVEFLKDMMGDDEFSPSDFASAGETEMDELVNLIQWLADRVVDDQPSEPQEPADASRAVPDVPSDSTSQPAAPASPREGEPWFFMRSFARAQLQRLRDVLGGDHMDVSVASLPRRISVMTACSGSGIFELATTAVKDELNCGLLDGDPPFKVETKYACEIIQNKQKFLREHIFPAVEEDTQSCSRANPDFSSLKTAISEGKDCSSTSTFRGVGVSLEKSKPHIVFLENVDTIETGATDESESYRSNLDAVLDQLRELGYEASATKLTSSHYGLPQRRCRYYIVAVRDVFSDRPSEIVRKIQETIPKMKVPVHPSPDVLLLPNDHPTVRAELERRAKAKAGAKGSEKASWKDQHTSLAEQYGVKWPLDIPQELENSEWFGILPEREKEIPCFVYLMNSRADSSGQIGLADISQSVTRIPTSTFASKVVPTILPSGKIWSIKHRRLLTGAEALAFQGLMLTDLPNAGEVTHTDSQLYDIAGNAFTMTCAMTTLLTTLAFCRVDTESEEEELDAISSAFQTWRKGIGQT</sequence>
<evidence type="ECO:0000256" key="3">
    <source>
        <dbReference type="SAM" id="MobiDB-lite"/>
    </source>
</evidence>
<evidence type="ECO:0000313" key="4">
    <source>
        <dbReference type="EMBL" id="CAI3977688.1"/>
    </source>
</evidence>
<comment type="caution">
    <text evidence="4">The sequence shown here is derived from an EMBL/GenBank/DDBJ whole genome shotgun (WGS) entry which is preliminary data.</text>
</comment>
<dbReference type="Proteomes" id="UP001152797">
    <property type="component" value="Unassembled WGS sequence"/>
</dbReference>
<feature type="region of interest" description="Disordered" evidence="3">
    <location>
        <begin position="1"/>
        <end position="130"/>
    </location>
</feature>
<proteinExistence type="predicted"/>
<dbReference type="InterPro" id="IPR001525">
    <property type="entry name" value="C5_MeTfrase"/>
</dbReference>
<evidence type="ECO:0000256" key="1">
    <source>
        <dbReference type="ARBA" id="ARBA00022603"/>
    </source>
</evidence>
<dbReference type="Gene3D" id="3.40.50.150">
    <property type="entry name" value="Vaccinia Virus protein VP39"/>
    <property type="match status" value="1"/>
</dbReference>